<protein>
    <submittedName>
        <fullName evidence="2">Uncharacterized protein</fullName>
    </submittedName>
</protein>
<evidence type="ECO:0000256" key="1">
    <source>
        <dbReference type="SAM" id="MobiDB-lite"/>
    </source>
</evidence>
<evidence type="ECO:0000313" key="2">
    <source>
        <dbReference type="EMBL" id="KAG7523189.1"/>
    </source>
</evidence>
<accession>A0AAV6T1H1</accession>
<dbReference type="AlphaFoldDB" id="A0AAV6T1H1"/>
<reference evidence="2 3" key="1">
    <citation type="journal article" date="2021" name="Sci. Rep.">
        <title>Chromosome anchoring in Senegalese sole (Solea senegalensis) reveals sex-associated markers and genome rearrangements in flatfish.</title>
        <authorList>
            <person name="Guerrero-Cozar I."/>
            <person name="Gomez-Garrido J."/>
            <person name="Berbel C."/>
            <person name="Martinez-Blanch J.F."/>
            <person name="Alioto T."/>
            <person name="Claros M.G."/>
            <person name="Gagnaire P.A."/>
            <person name="Manchado M."/>
        </authorList>
    </citation>
    <scope>NUCLEOTIDE SEQUENCE [LARGE SCALE GENOMIC DNA]</scope>
    <source>
        <strain evidence="2">Sse05_10M</strain>
    </source>
</reference>
<dbReference type="EMBL" id="JAGKHQ010000002">
    <property type="protein sequence ID" value="KAG7523189.1"/>
    <property type="molecule type" value="Genomic_DNA"/>
</dbReference>
<feature type="region of interest" description="Disordered" evidence="1">
    <location>
        <begin position="217"/>
        <end position="239"/>
    </location>
</feature>
<proteinExistence type="predicted"/>
<evidence type="ECO:0000313" key="3">
    <source>
        <dbReference type="Proteomes" id="UP000693946"/>
    </source>
</evidence>
<feature type="compositionally biased region" description="Polar residues" evidence="1">
    <location>
        <begin position="218"/>
        <end position="228"/>
    </location>
</feature>
<comment type="caution">
    <text evidence="2">The sequence shown here is derived from an EMBL/GenBank/DDBJ whole genome shotgun (WGS) entry which is preliminary data.</text>
</comment>
<gene>
    <name evidence="2" type="ORF">JOB18_041433</name>
</gene>
<keyword evidence="3" id="KW-1185">Reference proteome</keyword>
<dbReference type="Proteomes" id="UP000693946">
    <property type="component" value="Linkage Group LG10"/>
</dbReference>
<name>A0AAV6T1H1_SOLSE</name>
<sequence length="426" mass="47735">MEDELNPNVESVMRNMNSVTLTGEHVQCLWCGKVARHVITINTAQTNHSAAMESIDGELEDAICSVSNFDPSSDYHIRVCSSEDAPRRLFGWREGKRTDTDTDDAGKVASESGDFSKASGVTVEPQQHVFGTTFSFYSAGRLQVRGCRRAAGHGSLRAIRHKSTQSALTLAKHLRDVQDEVQLERVSLTTVDQCATAYRAELTLSLLHIYGIMHQHTDSNQSHSPTSQHRIRFQPGTDSPHQNTFGPMEPVTAGRLNTNSSRWHFSPHDEELAPEIPLSSRGNVSAAFLPLNMEMKIKRSHHDAPYPTISMFHIQHKLQYTTLACERMPCVAQEKIGMYPQMARFYGNEWGKLGESNVKNNFHSHTFIRASLAAELGRDYLTTYEQSCQGETCLIDRARECLSQHGVKFDFLRVRYASLRPVIAAA</sequence>
<organism evidence="2 3">
    <name type="scientific">Solea senegalensis</name>
    <name type="common">Senegalese sole</name>
    <dbReference type="NCBI Taxonomy" id="28829"/>
    <lineage>
        <taxon>Eukaryota</taxon>
        <taxon>Metazoa</taxon>
        <taxon>Chordata</taxon>
        <taxon>Craniata</taxon>
        <taxon>Vertebrata</taxon>
        <taxon>Euteleostomi</taxon>
        <taxon>Actinopterygii</taxon>
        <taxon>Neopterygii</taxon>
        <taxon>Teleostei</taxon>
        <taxon>Neoteleostei</taxon>
        <taxon>Acanthomorphata</taxon>
        <taxon>Carangaria</taxon>
        <taxon>Pleuronectiformes</taxon>
        <taxon>Pleuronectoidei</taxon>
        <taxon>Soleidae</taxon>
        <taxon>Solea</taxon>
    </lineage>
</organism>